<feature type="binding site" evidence="2">
    <location>
        <position position="154"/>
    </location>
    <ligand>
        <name>Fe cation</name>
        <dbReference type="ChEBI" id="CHEBI:24875"/>
        <label>2</label>
    </ligand>
</feature>
<dbReference type="Proteomes" id="UP000036771">
    <property type="component" value="Unassembled WGS sequence"/>
</dbReference>
<evidence type="ECO:0000313" key="4">
    <source>
        <dbReference type="Proteomes" id="UP000036771"/>
    </source>
</evidence>
<keyword evidence="4" id="KW-1185">Reference proteome</keyword>
<keyword evidence="2" id="KW-0479">Metal-binding</keyword>
<dbReference type="STRING" id="1629334.Cva_01024"/>
<dbReference type="OrthoDB" id="9801109at2"/>
<dbReference type="EMBL" id="BBVC01000052">
    <property type="protein sequence ID" value="GAO98371.1"/>
    <property type="molecule type" value="Genomic_DNA"/>
</dbReference>
<evidence type="ECO:0008006" key="5">
    <source>
        <dbReference type="Google" id="ProtNLM"/>
    </source>
</evidence>
<feature type="binding site" evidence="2">
    <location>
        <position position="39"/>
    </location>
    <ligand>
        <name>Fe cation</name>
        <dbReference type="ChEBI" id="CHEBI:24875"/>
        <label>2</label>
    </ligand>
</feature>
<dbReference type="GO" id="GO:0004113">
    <property type="term" value="F:2',3'-cyclic-nucleotide 3'-phosphodiesterase activity"/>
    <property type="evidence" value="ECO:0007669"/>
    <property type="project" value="TreeGrafter"/>
</dbReference>
<organism evidence="3 4">
    <name type="scientific">Caedimonas varicaedens</name>
    <dbReference type="NCBI Taxonomy" id="1629334"/>
    <lineage>
        <taxon>Bacteria</taxon>
        <taxon>Pseudomonadati</taxon>
        <taxon>Pseudomonadota</taxon>
        <taxon>Alphaproteobacteria</taxon>
        <taxon>Holosporales</taxon>
        <taxon>Caedimonadaceae</taxon>
        <taxon>Caedimonas</taxon>
    </lineage>
</organism>
<dbReference type="InterPro" id="IPR029052">
    <property type="entry name" value="Metallo-depent_PP-like"/>
</dbReference>
<feature type="binding site" evidence="2">
    <location>
        <position position="40"/>
    </location>
    <ligand>
        <name>Fe cation</name>
        <dbReference type="ChEBI" id="CHEBI:24875"/>
        <label>1</label>
    </ligand>
</feature>
<dbReference type="InterPro" id="IPR005235">
    <property type="entry name" value="YmdB-like"/>
</dbReference>
<feature type="binding site" evidence="2">
    <location>
        <position position="39"/>
    </location>
    <ligand>
        <name>Fe cation</name>
        <dbReference type="ChEBI" id="CHEBI:24875"/>
        <label>1</label>
    </ligand>
</feature>
<dbReference type="NCBIfam" id="TIGR00282">
    <property type="entry name" value="TIGR00282 family metallophosphoesterase"/>
    <property type="match status" value="1"/>
</dbReference>
<feature type="binding site" evidence="2">
    <location>
        <position position="67"/>
    </location>
    <ligand>
        <name>Fe cation</name>
        <dbReference type="ChEBI" id="CHEBI:24875"/>
        <label>2</label>
    </ligand>
</feature>
<dbReference type="PIRSF" id="PIRSF004789">
    <property type="entry name" value="DR1281"/>
    <property type="match status" value="1"/>
</dbReference>
<proteinExistence type="predicted"/>
<dbReference type="GO" id="GO:0046872">
    <property type="term" value="F:metal ion binding"/>
    <property type="evidence" value="ECO:0007669"/>
    <property type="project" value="UniProtKB-KW"/>
</dbReference>
<dbReference type="PANTHER" id="PTHR36303">
    <property type="entry name" value="2',3'-CYCLIC-NUCLEOTIDE 2'-PHOSPHODIESTERASE"/>
    <property type="match status" value="1"/>
</dbReference>
<protein>
    <recommendedName>
        <fullName evidence="5">Calcineurin-like phosphoesterase</fullName>
    </recommendedName>
</protein>
<evidence type="ECO:0000313" key="3">
    <source>
        <dbReference type="EMBL" id="GAO98371.1"/>
    </source>
</evidence>
<evidence type="ECO:0000256" key="2">
    <source>
        <dbReference type="PIRSR" id="PIRSR004789-51"/>
    </source>
</evidence>
<dbReference type="Pfam" id="PF13277">
    <property type="entry name" value="YmdB"/>
    <property type="match status" value="1"/>
</dbReference>
<sequence>MKILFLGDLVGRPGRKVVTENVPALREKFQLDAVIVNAENAAGGFGITPEICEELFAADIDILTTGNHFFDQKQIAEYLEWQPCLLRPVNYPDGTPGKGIVRYVLRNGQTIIVMNVMGRLFMPPVEDPFDAIEEALKTYRLKYDGIDAIIIDVHAETHSEKISIAHLADGKASGVFGTHTHIPTADARILTRGTAFISDVGMCGDYDSSVGMDLDISLARFRKVVPMPRLEPAMGSASLGGVYIETDERTGLAIKIQPFRWGRILEPTCFLSEKESMF</sequence>
<dbReference type="PANTHER" id="PTHR36303:SF1">
    <property type="entry name" value="2',3'-CYCLIC-NUCLEOTIDE 2'-PHOSPHODIESTERASE"/>
    <property type="match status" value="1"/>
</dbReference>
<evidence type="ECO:0000256" key="1">
    <source>
        <dbReference type="PIRSR" id="PIRSR004789-50"/>
    </source>
</evidence>
<feature type="binding site" evidence="2">
    <location>
        <position position="8"/>
    </location>
    <ligand>
        <name>Fe cation</name>
        <dbReference type="ChEBI" id="CHEBI:24875"/>
        <label>1</label>
    </ligand>
</feature>
<name>A0A0K8MCX7_9PROT</name>
<dbReference type="SUPFAM" id="SSF56300">
    <property type="entry name" value="Metallo-dependent phosphatases"/>
    <property type="match status" value="1"/>
</dbReference>
<feature type="binding site" evidence="2">
    <location>
        <position position="179"/>
    </location>
    <ligand>
        <name>Fe cation</name>
        <dbReference type="ChEBI" id="CHEBI:24875"/>
        <label>2</label>
    </ligand>
</feature>
<reference evidence="3 4" key="1">
    <citation type="submission" date="2015-03" db="EMBL/GenBank/DDBJ databases">
        <title>Caedibacter varicaedens, whole genome shotgun sequence.</title>
        <authorList>
            <person name="Suzuki H."/>
            <person name="Dapper A.L."/>
            <person name="Gibson A.K."/>
            <person name="Jackson C."/>
            <person name="Lee H."/>
            <person name="Pejaver V.R."/>
            <person name="Doak T."/>
            <person name="Lynch M."/>
        </authorList>
    </citation>
    <scope>NUCLEOTIDE SEQUENCE [LARGE SCALE GENOMIC DNA]</scope>
</reference>
<dbReference type="AlphaFoldDB" id="A0A0K8MCX7"/>
<gene>
    <name evidence="3" type="ORF">Cva_01024</name>
</gene>
<comment type="caution">
    <text evidence="3">The sequence shown here is derived from an EMBL/GenBank/DDBJ whole genome shotgun (WGS) entry which is preliminary data.</text>
</comment>
<feature type="binding site" evidence="2">
    <location>
        <position position="181"/>
    </location>
    <ligand>
        <name>Fe cation</name>
        <dbReference type="ChEBI" id="CHEBI:24875"/>
        <label>1</label>
    </ligand>
</feature>
<dbReference type="Gene3D" id="3.60.21.10">
    <property type="match status" value="1"/>
</dbReference>
<feature type="active site" description="Proton donor" evidence="1">
    <location>
        <position position="68"/>
    </location>
</feature>
<accession>A0A0K8MCX7</accession>